<feature type="domain" description="Histidine kinase" evidence="14">
    <location>
        <begin position="765"/>
        <end position="977"/>
    </location>
</feature>
<evidence type="ECO:0000256" key="12">
    <source>
        <dbReference type="SAM" id="Coils"/>
    </source>
</evidence>
<dbReference type="Pfam" id="PF12860">
    <property type="entry name" value="PAS_7"/>
    <property type="match status" value="1"/>
</dbReference>
<feature type="transmembrane region" description="Helical" evidence="13">
    <location>
        <begin position="62"/>
        <end position="84"/>
    </location>
</feature>
<comment type="catalytic activity">
    <reaction evidence="1">
        <text>ATP + protein L-histidine = ADP + protein N-phospho-L-histidine.</text>
        <dbReference type="EC" id="2.7.13.3"/>
    </reaction>
</comment>
<feature type="transmembrane region" description="Helical" evidence="13">
    <location>
        <begin position="183"/>
        <end position="210"/>
    </location>
</feature>
<evidence type="ECO:0000256" key="1">
    <source>
        <dbReference type="ARBA" id="ARBA00000085"/>
    </source>
</evidence>
<feature type="transmembrane region" description="Helical" evidence="13">
    <location>
        <begin position="153"/>
        <end position="171"/>
    </location>
</feature>
<dbReference type="GO" id="GO:0009927">
    <property type="term" value="F:histidine phosphotransfer kinase activity"/>
    <property type="evidence" value="ECO:0007669"/>
    <property type="project" value="TreeGrafter"/>
</dbReference>
<dbReference type="InterPro" id="IPR035965">
    <property type="entry name" value="PAS-like_dom_sf"/>
</dbReference>
<proteinExistence type="inferred from homology"/>
<dbReference type="GO" id="GO:0022857">
    <property type="term" value="F:transmembrane transporter activity"/>
    <property type="evidence" value="ECO:0007669"/>
    <property type="project" value="InterPro"/>
</dbReference>
<dbReference type="InterPro" id="IPR001789">
    <property type="entry name" value="Sig_transdc_resp-reg_receiver"/>
</dbReference>
<organism evidence="16 17">
    <name type="scientific">Alteromonas confluentis</name>
    <dbReference type="NCBI Taxonomy" id="1656094"/>
    <lineage>
        <taxon>Bacteria</taxon>
        <taxon>Pseudomonadati</taxon>
        <taxon>Pseudomonadota</taxon>
        <taxon>Gammaproteobacteria</taxon>
        <taxon>Alteromonadales</taxon>
        <taxon>Alteromonadaceae</taxon>
        <taxon>Alteromonas/Salinimonas group</taxon>
        <taxon>Alteromonas</taxon>
    </lineage>
</organism>
<keyword evidence="8 16" id="KW-0418">Kinase</keyword>
<dbReference type="Gene3D" id="1.20.1730.10">
    <property type="entry name" value="Sodium/glucose cotransporter"/>
    <property type="match status" value="1"/>
</dbReference>
<feature type="transmembrane region" description="Helical" evidence="13">
    <location>
        <begin position="230"/>
        <end position="254"/>
    </location>
</feature>
<dbReference type="InterPro" id="IPR004358">
    <property type="entry name" value="Sig_transdc_His_kin-like_C"/>
</dbReference>
<evidence type="ECO:0000313" key="16">
    <source>
        <dbReference type="EMBL" id="OFC69296.1"/>
    </source>
</evidence>
<feature type="coiled-coil region" evidence="12">
    <location>
        <begin position="717"/>
        <end position="751"/>
    </location>
</feature>
<dbReference type="InterPro" id="IPR003661">
    <property type="entry name" value="HisK_dim/P_dom"/>
</dbReference>
<gene>
    <name evidence="16" type="ORF">BFC18_17890</name>
</gene>
<dbReference type="SMART" id="SM00387">
    <property type="entry name" value="HATPase_c"/>
    <property type="match status" value="1"/>
</dbReference>
<dbReference type="PROSITE" id="PS50109">
    <property type="entry name" value="HIS_KIN"/>
    <property type="match status" value="1"/>
</dbReference>
<evidence type="ECO:0000256" key="4">
    <source>
        <dbReference type="ARBA" id="ARBA00012438"/>
    </source>
</evidence>
<evidence type="ECO:0000256" key="5">
    <source>
        <dbReference type="ARBA" id="ARBA00022553"/>
    </source>
</evidence>
<dbReference type="STRING" id="1656094.BFC18_17890"/>
<accession>A0A1E7Z6Z3</accession>
<dbReference type="Pfam" id="PF00072">
    <property type="entry name" value="Response_reg"/>
    <property type="match status" value="1"/>
</dbReference>
<feature type="transmembrane region" description="Helical" evidence="13">
    <location>
        <begin position="37"/>
        <end position="56"/>
    </location>
</feature>
<evidence type="ECO:0000256" key="13">
    <source>
        <dbReference type="SAM" id="Phobius"/>
    </source>
</evidence>
<dbReference type="SUPFAM" id="SSF47384">
    <property type="entry name" value="Homodimeric domain of signal transducing histidine kinase"/>
    <property type="match status" value="1"/>
</dbReference>
<feature type="transmembrane region" description="Helical" evidence="13">
    <location>
        <begin position="379"/>
        <end position="396"/>
    </location>
</feature>
<dbReference type="Gene3D" id="3.30.450.20">
    <property type="entry name" value="PAS domain"/>
    <property type="match status" value="1"/>
</dbReference>
<dbReference type="GO" id="GO:0000155">
    <property type="term" value="F:phosphorelay sensor kinase activity"/>
    <property type="evidence" value="ECO:0007669"/>
    <property type="project" value="InterPro"/>
</dbReference>
<feature type="transmembrane region" description="Helical" evidence="13">
    <location>
        <begin position="434"/>
        <end position="453"/>
    </location>
</feature>
<evidence type="ECO:0000256" key="2">
    <source>
        <dbReference type="ARBA" id="ARBA00004141"/>
    </source>
</evidence>
<keyword evidence="7 13" id="KW-0812">Transmembrane</keyword>
<dbReference type="Pfam" id="PF02518">
    <property type="entry name" value="HATPase_c"/>
    <property type="match status" value="1"/>
</dbReference>
<dbReference type="InterPro" id="IPR038377">
    <property type="entry name" value="Na/Glc_symporter_sf"/>
</dbReference>
<dbReference type="GO" id="GO:0005886">
    <property type="term" value="C:plasma membrane"/>
    <property type="evidence" value="ECO:0007669"/>
    <property type="project" value="TreeGrafter"/>
</dbReference>
<dbReference type="PANTHER" id="PTHR43047:SF9">
    <property type="entry name" value="HISTIDINE KINASE"/>
    <property type="match status" value="1"/>
</dbReference>
<dbReference type="SUPFAM" id="SSF52172">
    <property type="entry name" value="CheY-like"/>
    <property type="match status" value="1"/>
</dbReference>
<evidence type="ECO:0000313" key="17">
    <source>
        <dbReference type="Proteomes" id="UP000175691"/>
    </source>
</evidence>
<keyword evidence="6" id="KW-0808">Transferase</keyword>
<dbReference type="SUPFAM" id="SSF55874">
    <property type="entry name" value="ATPase domain of HSP90 chaperone/DNA topoisomerase II/histidine kinase"/>
    <property type="match status" value="1"/>
</dbReference>
<dbReference type="InterPro" id="IPR001734">
    <property type="entry name" value="Na/solute_symporter"/>
</dbReference>
<dbReference type="InterPro" id="IPR003594">
    <property type="entry name" value="HATPase_dom"/>
</dbReference>
<dbReference type="PROSITE" id="PS50283">
    <property type="entry name" value="NA_SOLUT_SYMP_3"/>
    <property type="match status" value="1"/>
</dbReference>
<dbReference type="EC" id="2.7.13.3" evidence="4"/>
<dbReference type="Gene3D" id="1.10.287.130">
    <property type="match status" value="1"/>
</dbReference>
<feature type="transmembrane region" description="Helical" evidence="13">
    <location>
        <begin position="311"/>
        <end position="331"/>
    </location>
</feature>
<dbReference type="PROSITE" id="PS50110">
    <property type="entry name" value="RESPONSE_REGULATORY"/>
    <property type="match status" value="1"/>
</dbReference>
<feature type="transmembrane region" description="Helical" evidence="13">
    <location>
        <begin position="112"/>
        <end position="133"/>
    </location>
</feature>
<name>A0A1E7Z6Z3_9ALTE</name>
<feature type="transmembrane region" description="Helical" evidence="13">
    <location>
        <begin position="338"/>
        <end position="359"/>
    </location>
</feature>
<feature type="transmembrane region" description="Helical" evidence="13">
    <location>
        <begin position="408"/>
        <end position="428"/>
    </location>
</feature>
<evidence type="ECO:0000256" key="10">
    <source>
        <dbReference type="ARBA" id="ARBA00023136"/>
    </source>
</evidence>
<evidence type="ECO:0000256" key="7">
    <source>
        <dbReference type="ARBA" id="ARBA00022692"/>
    </source>
</evidence>
<dbReference type="PANTHER" id="PTHR43047">
    <property type="entry name" value="TWO-COMPONENT HISTIDINE PROTEIN KINASE"/>
    <property type="match status" value="1"/>
</dbReference>
<keyword evidence="5 11" id="KW-0597">Phosphoprotein</keyword>
<evidence type="ECO:0000256" key="6">
    <source>
        <dbReference type="ARBA" id="ARBA00022679"/>
    </source>
</evidence>
<dbReference type="InterPro" id="IPR011006">
    <property type="entry name" value="CheY-like_superfamily"/>
</dbReference>
<dbReference type="SMART" id="SM00448">
    <property type="entry name" value="REC"/>
    <property type="match status" value="1"/>
</dbReference>
<dbReference type="Proteomes" id="UP000175691">
    <property type="component" value="Unassembled WGS sequence"/>
</dbReference>
<feature type="domain" description="Response regulatory" evidence="15">
    <location>
        <begin position="1003"/>
        <end position="1117"/>
    </location>
</feature>
<dbReference type="FunFam" id="3.30.565.10:FF:000049">
    <property type="entry name" value="Two-component sensor histidine kinase"/>
    <property type="match status" value="1"/>
</dbReference>
<feature type="modified residue" description="4-aspartylphosphate" evidence="11">
    <location>
        <position position="1051"/>
    </location>
</feature>
<keyword evidence="9 13" id="KW-1133">Transmembrane helix</keyword>
<dbReference type="PRINTS" id="PR00344">
    <property type="entry name" value="BCTRLSENSOR"/>
</dbReference>
<feature type="transmembrane region" description="Helical" evidence="13">
    <location>
        <begin position="6"/>
        <end position="25"/>
    </location>
</feature>
<dbReference type="InterPro" id="IPR036890">
    <property type="entry name" value="HATPase_C_sf"/>
</dbReference>
<feature type="transmembrane region" description="Helical" evidence="13">
    <location>
        <begin position="275"/>
        <end position="299"/>
    </location>
</feature>
<comment type="caution">
    <text evidence="16">The sequence shown here is derived from an EMBL/GenBank/DDBJ whole genome shotgun (WGS) entry which is preliminary data.</text>
</comment>
<dbReference type="SMART" id="SM00388">
    <property type="entry name" value="HisKA"/>
    <property type="match status" value="1"/>
</dbReference>
<evidence type="ECO:0000259" key="15">
    <source>
        <dbReference type="PROSITE" id="PS50110"/>
    </source>
</evidence>
<dbReference type="Pfam" id="PF00512">
    <property type="entry name" value="HisKA"/>
    <property type="match status" value="1"/>
</dbReference>
<dbReference type="InterPro" id="IPR005467">
    <property type="entry name" value="His_kinase_dom"/>
</dbReference>
<evidence type="ECO:0000256" key="9">
    <source>
        <dbReference type="ARBA" id="ARBA00022989"/>
    </source>
</evidence>
<reference evidence="16 17" key="1">
    <citation type="submission" date="2016-08" db="EMBL/GenBank/DDBJ databases">
        <authorList>
            <person name="Seilhamer J.J."/>
        </authorList>
    </citation>
    <scope>NUCLEOTIDE SEQUENCE [LARGE SCALE GENOMIC DNA]</scope>
    <source>
        <strain evidence="16 17">KCTC 42603</strain>
    </source>
</reference>
<dbReference type="SUPFAM" id="SSF55785">
    <property type="entry name" value="PYP-like sensor domain (PAS domain)"/>
    <property type="match status" value="1"/>
</dbReference>
<evidence type="ECO:0000256" key="8">
    <source>
        <dbReference type="ARBA" id="ARBA00022777"/>
    </source>
</evidence>
<dbReference type="CDD" id="cd10322">
    <property type="entry name" value="SLC5sbd"/>
    <property type="match status" value="1"/>
</dbReference>
<keyword evidence="10 13" id="KW-0472">Membrane</keyword>
<dbReference type="AlphaFoldDB" id="A0A1E7Z6Z3"/>
<sequence length="1120" mass="123309">MFSIYTIGMITVVYLMFLFMVAFWGDKKLRDNQQHPVLYSLGLGIHCTSWAFFGTTTQASQFGWALVPTYAGIIFGMAFLYPVLIKIVRYCQKHNVTSLADFFALRFRHSHFLAATVTGLCFIGVIPYIALQLDAISASIRLISYDAGQGSDTVGLYVAALMALFAILFGTRTLNLTDKHPGLVLTIAVESVVKLVGLCVVGIFVCYGLFNGPFDLIAQAAVHPSAREVLYADSAPLVYLSHVLLGVCSLFVLPRQFHMNFVECNGEGELATARWLFPAYLVGMTTFILPIAIAGHILLDTSVVKTDAFVLALPLSTGNIGVSLAALIGGLSATTSMIIVATLALGIMMSNNLITPIWLKIRLKNDPQLTMRPATLLTVRRLTVLVVLSVAYWYHVNVSQSAPLVKSGVIAIALLGQLLPAMLFSLYWQRTAKWAVQSAILVGFVCWVMWLLYPSILSSYYFEKAPSELQLGTSFFACLVMNTLTLVLISLLSSSKTEQDKNLGGDDNHPDLAIRIQDLFSLTERVLEPSVNLTLKSQLSAHANTDGFASMALLQRVEKLLAVQVGTPSARILLSAIAQSKAGALREIVDWVEEASQSFQFNHEILQSSVQNIEQGISVLDQQLCMLAWNDRYVELFNYPKGYLKVGQPIQALLLYNAERGLLGKTDDVENEISKRVDYMQKGSSYKYIRRQTDGRVIELNGSPLPHGGYVTTYSDISEYIRIQEELELAKRDLEARVLKRTEQLELAKQEADRANESKSRFLAAAGHDLMQPFNAATLYAGMLSQKTTDSDLASLSHGLVTSLNSAEALLSTLLDMTKLESGVLVPQITEFPLDDVLTPLVNEFQVIAGQKQLLLKQVHTSVVVRSDKKLLKRIVQNLISNAIRYTRTGTILVGTRRKSSDRLAIWVCDTGPGIPEHQQQIIFQEFHQLENREASQGLGLGLTIVERISQLLDHEIGLASAVNKGTVFTVTLPRAVRALQRNAIAPQEQSVTSQATWLQGQHILLLENDEQITQAMQELLSDWGAEVICASSLSSAQAVCPAPPDMMLVDYHLDFGEKGTDAAKSLKGFWQQNVPGILVTANRDDGVRDEAAAAGLRYLPKPVKPPALKRLLKELLSGR</sequence>
<keyword evidence="17" id="KW-1185">Reference proteome</keyword>
<keyword evidence="12" id="KW-0175">Coiled coil</keyword>
<dbReference type="InterPro" id="IPR036097">
    <property type="entry name" value="HisK_dim/P_sf"/>
</dbReference>
<evidence type="ECO:0000256" key="11">
    <source>
        <dbReference type="PROSITE-ProRule" id="PRU00169"/>
    </source>
</evidence>
<dbReference type="CDD" id="cd00075">
    <property type="entry name" value="HATPase"/>
    <property type="match status" value="1"/>
</dbReference>
<dbReference type="OrthoDB" id="9764438at2"/>
<comment type="similarity">
    <text evidence="3">Belongs to the sodium:solute symporter (SSF) (TC 2.A.21) family.</text>
</comment>
<feature type="transmembrane region" description="Helical" evidence="13">
    <location>
        <begin position="474"/>
        <end position="492"/>
    </location>
</feature>
<protein>
    <recommendedName>
        <fullName evidence="4">histidine kinase</fullName>
        <ecNumber evidence="4">2.7.13.3</ecNumber>
    </recommendedName>
</protein>
<evidence type="ECO:0000256" key="3">
    <source>
        <dbReference type="ARBA" id="ARBA00006434"/>
    </source>
</evidence>
<comment type="subcellular location">
    <subcellularLocation>
        <location evidence="2">Membrane</location>
        <topology evidence="2">Multi-pass membrane protein</topology>
    </subcellularLocation>
</comment>
<evidence type="ECO:0000259" key="14">
    <source>
        <dbReference type="PROSITE" id="PS50109"/>
    </source>
</evidence>
<dbReference type="RefSeq" id="WP_070126742.1">
    <property type="nucleotide sequence ID" value="NZ_MDHN01000040.1"/>
</dbReference>
<dbReference type="Gene3D" id="3.40.50.2300">
    <property type="match status" value="1"/>
</dbReference>
<dbReference type="EMBL" id="MDHN01000040">
    <property type="protein sequence ID" value="OFC69296.1"/>
    <property type="molecule type" value="Genomic_DNA"/>
</dbReference>
<dbReference type="Gene3D" id="3.30.565.10">
    <property type="entry name" value="Histidine kinase-like ATPase, C-terminal domain"/>
    <property type="match status" value="1"/>
</dbReference>
<dbReference type="CDD" id="cd00082">
    <property type="entry name" value="HisKA"/>
    <property type="match status" value="1"/>
</dbReference>